<evidence type="ECO:0000256" key="1">
    <source>
        <dbReference type="SAM" id="Phobius"/>
    </source>
</evidence>
<keyword evidence="1" id="KW-1133">Transmembrane helix</keyword>
<proteinExistence type="predicted"/>
<evidence type="ECO:0000313" key="4">
    <source>
        <dbReference type="Proteomes" id="UP000694892"/>
    </source>
</evidence>
<feature type="signal peptide" evidence="2">
    <location>
        <begin position="1"/>
        <end position="22"/>
    </location>
</feature>
<evidence type="ECO:0000256" key="2">
    <source>
        <dbReference type="SAM" id="SignalP"/>
    </source>
</evidence>
<dbReference type="EMBL" id="CM004480">
    <property type="protein sequence ID" value="OCT67941.1"/>
    <property type="molecule type" value="Genomic_DNA"/>
</dbReference>
<sequence>MWGCRWEILLLLLGVLCKSAVAQALGTQLPFWAIILISLAAVLVFLMLIFLIFLGVVFICPSLLPKRSMVRSYFPHLAFRA</sequence>
<reference evidence="4" key="1">
    <citation type="journal article" date="2016" name="Nature">
        <title>Genome evolution in the allotetraploid frog Xenopus laevis.</title>
        <authorList>
            <person name="Session A.M."/>
            <person name="Uno Y."/>
            <person name="Kwon T."/>
            <person name="Chapman J.A."/>
            <person name="Toyoda A."/>
            <person name="Takahashi S."/>
            <person name="Fukui A."/>
            <person name="Hikosaka A."/>
            <person name="Suzuki A."/>
            <person name="Kondo M."/>
            <person name="van Heeringen S.J."/>
            <person name="Quigley I."/>
            <person name="Heinz S."/>
            <person name="Ogino H."/>
            <person name="Ochi H."/>
            <person name="Hellsten U."/>
            <person name="Lyons J.B."/>
            <person name="Simakov O."/>
            <person name="Putnam N."/>
            <person name="Stites J."/>
            <person name="Kuroki Y."/>
            <person name="Tanaka T."/>
            <person name="Michiue T."/>
            <person name="Watanabe M."/>
            <person name="Bogdanovic O."/>
            <person name="Lister R."/>
            <person name="Georgiou G."/>
            <person name="Paranjpe S.S."/>
            <person name="van Kruijsbergen I."/>
            <person name="Shu S."/>
            <person name="Carlson J."/>
            <person name="Kinoshita T."/>
            <person name="Ohta Y."/>
            <person name="Mawaribuchi S."/>
            <person name="Jenkins J."/>
            <person name="Grimwood J."/>
            <person name="Schmutz J."/>
            <person name="Mitros T."/>
            <person name="Mozaffari S.V."/>
            <person name="Suzuki Y."/>
            <person name="Haramoto Y."/>
            <person name="Yamamoto T.S."/>
            <person name="Takagi C."/>
            <person name="Heald R."/>
            <person name="Miller K."/>
            <person name="Haudenschild C."/>
            <person name="Kitzman J."/>
            <person name="Nakayama T."/>
            <person name="Izutsu Y."/>
            <person name="Robert J."/>
            <person name="Fortriede J."/>
            <person name="Burns K."/>
            <person name="Lotay V."/>
            <person name="Karimi K."/>
            <person name="Yasuoka Y."/>
            <person name="Dichmann D.S."/>
            <person name="Flajnik M.F."/>
            <person name="Houston D.W."/>
            <person name="Shendure J."/>
            <person name="DuPasquier L."/>
            <person name="Vize P.D."/>
            <person name="Zorn A.M."/>
            <person name="Ito M."/>
            <person name="Marcotte E.M."/>
            <person name="Wallingford J.B."/>
            <person name="Ito Y."/>
            <person name="Asashima M."/>
            <person name="Ueno N."/>
            <person name="Matsuda Y."/>
            <person name="Veenstra G.J."/>
            <person name="Fujiyama A."/>
            <person name="Harland R.M."/>
            <person name="Taira M."/>
            <person name="Rokhsar D.S."/>
        </authorList>
    </citation>
    <scope>NUCLEOTIDE SEQUENCE [LARGE SCALE GENOMIC DNA]</scope>
    <source>
        <strain evidence="4">J</strain>
    </source>
</reference>
<organism evidence="3 4">
    <name type="scientific">Xenopus laevis</name>
    <name type="common">African clawed frog</name>
    <dbReference type="NCBI Taxonomy" id="8355"/>
    <lineage>
        <taxon>Eukaryota</taxon>
        <taxon>Metazoa</taxon>
        <taxon>Chordata</taxon>
        <taxon>Craniata</taxon>
        <taxon>Vertebrata</taxon>
        <taxon>Euteleostomi</taxon>
        <taxon>Amphibia</taxon>
        <taxon>Batrachia</taxon>
        <taxon>Anura</taxon>
        <taxon>Pipoidea</taxon>
        <taxon>Pipidae</taxon>
        <taxon>Xenopodinae</taxon>
        <taxon>Xenopus</taxon>
        <taxon>Xenopus</taxon>
    </lineage>
</organism>
<dbReference type="AlphaFoldDB" id="A0A974C8B9"/>
<evidence type="ECO:0000313" key="3">
    <source>
        <dbReference type="EMBL" id="OCT67941.1"/>
    </source>
</evidence>
<dbReference type="Proteomes" id="UP000694892">
    <property type="component" value="Chromosome 8L"/>
</dbReference>
<protein>
    <submittedName>
        <fullName evidence="3">Uncharacterized protein</fullName>
    </submittedName>
</protein>
<name>A0A974C8B9_XENLA</name>
<gene>
    <name evidence="3" type="ORF">XELAEV_18039239mg</name>
</gene>
<keyword evidence="1" id="KW-0472">Membrane</keyword>
<feature type="transmembrane region" description="Helical" evidence="1">
    <location>
        <begin position="32"/>
        <end position="64"/>
    </location>
</feature>
<keyword evidence="1" id="KW-0812">Transmembrane</keyword>
<keyword evidence="2" id="KW-0732">Signal</keyword>
<feature type="chain" id="PRO_5037501600" evidence="2">
    <location>
        <begin position="23"/>
        <end position="81"/>
    </location>
</feature>
<accession>A0A974C8B9</accession>